<evidence type="ECO:0000256" key="1">
    <source>
        <dbReference type="SAM" id="SignalP"/>
    </source>
</evidence>
<dbReference type="RefSeq" id="WP_380864673.1">
    <property type="nucleotide sequence ID" value="NZ_JBHSKM010000046.1"/>
</dbReference>
<gene>
    <name evidence="2" type="ORF">ACFPQ9_40715</name>
</gene>
<keyword evidence="3" id="KW-1185">Reference proteome</keyword>
<proteinExistence type="predicted"/>
<organism evidence="2 3">
    <name type="scientific">Streptomyces coerulescens</name>
    <dbReference type="NCBI Taxonomy" id="29304"/>
    <lineage>
        <taxon>Bacteria</taxon>
        <taxon>Bacillati</taxon>
        <taxon>Actinomycetota</taxon>
        <taxon>Actinomycetes</taxon>
        <taxon>Kitasatosporales</taxon>
        <taxon>Streptomycetaceae</taxon>
        <taxon>Streptomyces</taxon>
    </lineage>
</organism>
<reference evidence="3" key="1">
    <citation type="journal article" date="2019" name="Int. J. Syst. Evol. Microbiol.">
        <title>The Global Catalogue of Microorganisms (GCM) 10K type strain sequencing project: providing services to taxonomists for standard genome sequencing and annotation.</title>
        <authorList>
            <consortium name="The Broad Institute Genomics Platform"/>
            <consortium name="The Broad Institute Genome Sequencing Center for Infectious Disease"/>
            <person name="Wu L."/>
            <person name="Ma J."/>
        </authorList>
    </citation>
    <scope>NUCLEOTIDE SEQUENCE [LARGE SCALE GENOMIC DNA]</scope>
    <source>
        <strain evidence="3">KCTC 42586</strain>
    </source>
</reference>
<dbReference type="Proteomes" id="UP001596263">
    <property type="component" value="Unassembled WGS sequence"/>
</dbReference>
<comment type="caution">
    <text evidence="2">The sequence shown here is derived from an EMBL/GenBank/DDBJ whole genome shotgun (WGS) entry which is preliminary data.</text>
</comment>
<name>A0ABW0CYI6_STRCD</name>
<dbReference type="EMBL" id="JBHSKM010000046">
    <property type="protein sequence ID" value="MFC5220153.1"/>
    <property type="molecule type" value="Genomic_DNA"/>
</dbReference>
<protein>
    <recommendedName>
        <fullName evidence="4">Peptidase inhibitor family I36</fullName>
    </recommendedName>
</protein>
<feature type="chain" id="PRO_5046989522" description="Peptidase inhibitor family I36" evidence="1">
    <location>
        <begin position="45"/>
        <end position="164"/>
    </location>
</feature>
<sequence length="164" mass="17618">MSLQKNENRKTRRNQRGRLTLRGLAVAGAGAVLATMMSAAPASAAKVTPANDSANVATARSQAAEDVYFGCPSGAVCIYARDDAPGAQPDPNKITNIYWSYGAHNLSNQVGMHWLVNNQVPRGSNAWVSTCTGYNGVNCTKQILPYMGIRLNFDPINSIVLHRP</sequence>
<evidence type="ECO:0000313" key="2">
    <source>
        <dbReference type="EMBL" id="MFC5220153.1"/>
    </source>
</evidence>
<accession>A0ABW0CYI6</accession>
<evidence type="ECO:0000313" key="3">
    <source>
        <dbReference type="Proteomes" id="UP001596263"/>
    </source>
</evidence>
<feature type="signal peptide" evidence="1">
    <location>
        <begin position="1"/>
        <end position="44"/>
    </location>
</feature>
<keyword evidence="1" id="KW-0732">Signal</keyword>
<evidence type="ECO:0008006" key="4">
    <source>
        <dbReference type="Google" id="ProtNLM"/>
    </source>
</evidence>